<dbReference type="SMART" id="SM00388">
    <property type="entry name" value="HisKA"/>
    <property type="match status" value="1"/>
</dbReference>
<dbReference type="InterPro" id="IPR036890">
    <property type="entry name" value="HATPase_C_sf"/>
</dbReference>
<dbReference type="SUPFAM" id="SSF55874">
    <property type="entry name" value="ATPase domain of HSP90 chaperone/DNA topoisomerase II/histidine kinase"/>
    <property type="match status" value="1"/>
</dbReference>
<evidence type="ECO:0000256" key="6">
    <source>
        <dbReference type="ARBA" id="ARBA00023012"/>
    </source>
</evidence>
<dbReference type="SUPFAM" id="SSF47384">
    <property type="entry name" value="Homodimeric domain of signal transducing histidine kinase"/>
    <property type="match status" value="1"/>
</dbReference>
<gene>
    <name evidence="9" type="ORF">IAD26_00620</name>
</gene>
<evidence type="ECO:0000259" key="8">
    <source>
        <dbReference type="PROSITE" id="PS50112"/>
    </source>
</evidence>
<comment type="caution">
    <text evidence="9">The sequence shown here is derived from an EMBL/GenBank/DDBJ whole genome shotgun (WGS) entry which is preliminary data.</text>
</comment>
<dbReference type="CDD" id="cd00130">
    <property type="entry name" value="PAS"/>
    <property type="match status" value="1"/>
</dbReference>
<dbReference type="Gene3D" id="3.30.450.20">
    <property type="entry name" value="PAS domain"/>
    <property type="match status" value="1"/>
</dbReference>
<dbReference type="AlphaFoldDB" id="A0A9D1SQN7"/>
<keyword evidence="3" id="KW-0597">Phosphoprotein</keyword>
<evidence type="ECO:0000313" key="10">
    <source>
        <dbReference type="Proteomes" id="UP000886748"/>
    </source>
</evidence>
<dbReference type="SMART" id="SM00387">
    <property type="entry name" value="HATPase_c"/>
    <property type="match status" value="1"/>
</dbReference>
<dbReference type="Gene3D" id="1.10.287.130">
    <property type="match status" value="1"/>
</dbReference>
<reference evidence="9" key="2">
    <citation type="journal article" date="2021" name="PeerJ">
        <title>Extensive microbial diversity within the chicken gut microbiome revealed by metagenomics and culture.</title>
        <authorList>
            <person name="Gilroy R."/>
            <person name="Ravi A."/>
            <person name="Getino M."/>
            <person name="Pursley I."/>
            <person name="Horton D.L."/>
            <person name="Alikhan N.F."/>
            <person name="Baker D."/>
            <person name="Gharbi K."/>
            <person name="Hall N."/>
            <person name="Watson M."/>
            <person name="Adriaenssens E.M."/>
            <person name="Foster-Nyarko E."/>
            <person name="Jarju S."/>
            <person name="Secka A."/>
            <person name="Antonio M."/>
            <person name="Oren A."/>
            <person name="Chaudhuri R.R."/>
            <person name="La Ragione R."/>
            <person name="Hildebrand F."/>
            <person name="Pallen M.J."/>
        </authorList>
    </citation>
    <scope>NUCLEOTIDE SEQUENCE</scope>
    <source>
        <strain evidence="9">CHK154-7741</strain>
    </source>
</reference>
<dbReference type="PROSITE" id="PS50112">
    <property type="entry name" value="PAS"/>
    <property type="match status" value="1"/>
</dbReference>
<dbReference type="EC" id="2.7.13.3" evidence="2"/>
<feature type="domain" description="Histidine kinase" evidence="7">
    <location>
        <begin position="142"/>
        <end position="379"/>
    </location>
</feature>
<dbReference type="GO" id="GO:0000155">
    <property type="term" value="F:phosphorelay sensor kinase activity"/>
    <property type="evidence" value="ECO:0007669"/>
    <property type="project" value="InterPro"/>
</dbReference>
<comment type="catalytic activity">
    <reaction evidence="1">
        <text>ATP + protein L-histidine = ADP + protein N-phospho-L-histidine.</text>
        <dbReference type="EC" id="2.7.13.3"/>
    </reaction>
</comment>
<dbReference type="SUPFAM" id="SSF55785">
    <property type="entry name" value="PYP-like sensor domain (PAS domain)"/>
    <property type="match status" value="1"/>
</dbReference>
<dbReference type="InterPro" id="IPR005467">
    <property type="entry name" value="His_kinase_dom"/>
</dbReference>
<dbReference type="InterPro" id="IPR050736">
    <property type="entry name" value="Sensor_HK_Regulatory"/>
</dbReference>
<name>A0A9D1SQN7_9CLOT</name>
<evidence type="ECO:0000256" key="5">
    <source>
        <dbReference type="ARBA" id="ARBA00022777"/>
    </source>
</evidence>
<keyword evidence="4" id="KW-0808">Transferase</keyword>
<dbReference type="InterPro" id="IPR003594">
    <property type="entry name" value="HATPase_dom"/>
</dbReference>
<evidence type="ECO:0000259" key="7">
    <source>
        <dbReference type="PROSITE" id="PS50109"/>
    </source>
</evidence>
<evidence type="ECO:0000256" key="4">
    <source>
        <dbReference type="ARBA" id="ARBA00022679"/>
    </source>
</evidence>
<keyword evidence="6" id="KW-0902">Two-component regulatory system</keyword>
<dbReference type="PROSITE" id="PS50109">
    <property type="entry name" value="HIS_KIN"/>
    <property type="match status" value="1"/>
</dbReference>
<evidence type="ECO:0000256" key="2">
    <source>
        <dbReference type="ARBA" id="ARBA00012438"/>
    </source>
</evidence>
<dbReference type="InterPro" id="IPR004358">
    <property type="entry name" value="Sig_transdc_His_kin-like_C"/>
</dbReference>
<evidence type="ECO:0000256" key="3">
    <source>
        <dbReference type="ARBA" id="ARBA00022553"/>
    </source>
</evidence>
<keyword evidence="5 9" id="KW-0418">Kinase</keyword>
<protein>
    <recommendedName>
        <fullName evidence="2">histidine kinase</fullName>
        <ecNumber evidence="2">2.7.13.3</ecNumber>
    </recommendedName>
</protein>
<dbReference type="Gene3D" id="3.30.565.10">
    <property type="entry name" value="Histidine kinase-like ATPase, C-terminal domain"/>
    <property type="match status" value="1"/>
</dbReference>
<feature type="domain" description="PAS" evidence="8">
    <location>
        <begin position="9"/>
        <end position="84"/>
    </location>
</feature>
<dbReference type="InterPro" id="IPR036097">
    <property type="entry name" value="HisK_dim/P_sf"/>
</dbReference>
<dbReference type="Pfam" id="PF13426">
    <property type="entry name" value="PAS_9"/>
    <property type="match status" value="1"/>
</dbReference>
<dbReference type="Pfam" id="PF02518">
    <property type="entry name" value="HATPase_c"/>
    <property type="match status" value="1"/>
</dbReference>
<dbReference type="InterPro" id="IPR035965">
    <property type="entry name" value="PAS-like_dom_sf"/>
</dbReference>
<proteinExistence type="predicted"/>
<dbReference type="InterPro" id="IPR003661">
    <property type="entry name" value="HisK_dim/P_dom"/>
</dbReference>
<dbReference type="InterPro" id="IPR000014">
    <property type="entry name" value="PAS"/>
</dbReference>
<reference evidence="9" key="1">
    <citation type="submission" date="2020-10" db="EMBL/GenBank/DDBJ databases">
        <authorList>
            <person name="Gilroy R."/>
        </authorList>
    </citation>
    <scope>NUCLEOTIDE SEQUENCE</scope>
    <source>
        <strain evidence="9">CHK154-7741</strain>
    </source>
</reference>
<dbReference type="Pfam" id="PF00512">
    <property type="entry name" value="HisKA"/>
    <property type="match status" value="1"/>
</dbReference>
<evidence type="ECO:0000313" key="9">
    <source>
        <dbReference type="EMBL" id="HIU91614.1"/>
    </source>
</evidence>
<organism evidence="9 10">
    <name type="scientific">Candidatus Limenecus avicola</name>
    <dbReference type="NCBI Taxonomy" id="2840847"/>
    <lineage>
        <taxon>Bacteria</taxon>
        <taxon>Bacillati</taxon>
        <taxon>Bacillota</taxon>
        <taxon>Clostridia</taxon>
        <taxon>Eubacteriales</taxon>
        <taxon>Clostridiaceae</taxon>
        <taxon>Clostridiaceae incertae sedis</taxon>
        <taxon>Candidatus Limenecus</taxon>
    </lineage>
</organism>
<sequence length="382" mass="43689">MNLLSWLFNKKSDKNVLSYYPEAVLIVSLSGEILYANENLLKLFKLTSEELFNMELLDMFDGGFNLVSSLSKSDDSAVVRSKLNLEEDLFFEVKANEYEDDEEKIIVTIRDVTHSQKMLNKLLFEHEYLNKLTKNKNTFLTKISGELTSPIHSINGFSQAILEGLGGEVNEKQEKYLKIINKNSTQLLELVNSVVEYSKLESGLYEYEFKNFDFVNLMTTLFTQYKVKADDKKIILNFNLNSLGRRNIYSDENVLKRILDILLENSINNTDSGSIQLIVSHPDNEFLEIAGFSVNANLPEKAYMMIKIIDTGMGIPESDLNNIFDPYANIDKYIAKKAVSKSLEMGIIYNLVRLLKGKIWVESESMKGCSYTFIIPVERISL</sequence>
<dbReference type="PANTHER" id="PTHR43711:SF31">
    <property type="entry name" value="HISTIDINE KINASE"/>
    <property type="match status" value="1"/>
</dbReference>
<accession>A0A9D1SQN7</accession>
<dbReference type="Proteomes" id="UP000886748">
    <property type="component" value="Unassembled WGS sequence"/>
</dbReference>
<dbReference type="PANTHER" id="PTHR43711">
    <property type="entry name" value="TWO-COMPONENT HISTIDINE KINASE"/>
    <property type="match status" value="1"/>
</dbReference>
<dbReference type="EMBL" id="DVOD01000007">
    <property type="protein sequence ID" value="HIU91614.1"/>
    <property type="molecule type" value="Genomic_DNA"/>
</dbReference>
<evidence type="ECO:0000256" key="1">
    <source>
        <dbReference type="ARBA" id="ARBA00000085"/>
    </source>
</evidence>
<dbReference type="PRINTS" id="PR00344">
    <property type="entry name" value="BCTRLSENSOR"/>
</dbReference>